<dbReference type="EMBL" id="LHYE01000002">
    <property type="protein sequence ID" value="KXB07693.1"/>
    <property type="molecule type" value="Genomic_DNA"/>
</dbReference>
<proteinExistence type="predicted"/>
<organism evidence="1 2">
    <name type="scientific">candidate division MSBL1 archaeon SCGC-AAA382A20</name>
    <dbReference type="NCBI Taxonomy" id="1698280"/>
    <lineage>
        <taxon>Archaea</taxon>
        <taxon>Methanobacteriati</taxon>
        <taxon>Methanobacteriota</taxon>
        <taxon>candidate division MSBL1</taxon>
    </lineage>
</organism>
<evidence type="ECO:0000313" key="2">
    <source>
        <dbReference type="Proteomes" id="UP000070263"/>
    </source>
</evidence>
<sequence>MNNESKIDRVYIRKEDKKVYDKLQDEDPTSPFFERENREVYMVALARGFIDGERLGLNNREGFIRLATLKSKDKAIIKAIAVQEEETLGILGDKEKVYKIANEYAAGGLQLLKERVLKQNIGSYVKRLESELIETFDNSKVFIRD</sequence>
<dbReference type="AlphaFoldDB" id="A0A133VMR1"/>
<dbReference type="Proteomes" id="UP000070263">
    <property type="component" value="Unassembled WGS sequence"/>
</dbReference>
<reference evidence="1 2" key="1">
    <citation type="journal article" date="2016" name="Sci. Rep.">
        <title>Metabolic traits of an uncultured archaeal lineage -MSBL1- from brine pools of the Red Sea.</title>
        <authorList>
            <person name="Mwirichia R."/>
            <person name="Alam I."/>
            <person name="Rashid M."/>
            <person name="Vinu M."/>
            <person name="Ba-Alawi W."/>
            <person name="Anthony Kamau A."/>
            <person name="Kamanda Ngugi D."/>
            <person name="Goker M."/>
            <person name="Klenk H.P."/>
            <person name="Bajic V."/>
            <person name="Stingl U."/>
        </authorList>
    </citation>
    <scope>NUCLEOTIDE SEQUENCE [LARGE SCALE GENOMIC DNA]</scope>
    <source>
        <strain evidence="1">SCGC-AAA382A20</strain>
    </source>
</reference>
<comment type="caution">
    <text evidence="1">The sequence shown here is derived from an EMBL/GenBank/DDBJ whole genome shotgun (WGS) entry which is preliminary data.</text>
</comment>
<evidence type="ECO:0000313" key="1">
    <source>
        <dbReference type="EMBL" id="KXB07693.1"/>
    </source>
</evidence>
<protein>
    <submittedName>
        <fullName evidence="1">Uncharacterized protein</fullName>
    </submittedName>
</protein>
<name>A0A133VMR1_9EURY</name>
<accession>A0A133VMR1</accession>
<gene>
    <name evidence="1" type="ORF">AKJ51_00260</name>
</gene>
<keyword evidence="2" id="KW-1185">Reference proteome</keyword>